<evidence type="ECO:0000259" key="2">
    <source>
        <dbReference type="Pfam" id="PF23394"/>
    </source>
</evidence>
<accession>A0ABR4ALM5</accession>
<evidence type="ECO:0000259" key="3">
    <source>
        <dbReference type="Pfam" id="PF23395"/>
    </source>
</evidence>
<evidence type="ECO:0000313" key="5">
    <source>
        <dbReference type="Proteomes" id="UP001590950"/>
    </source>
</evidence>
<reference evidence="4 5" key="1">
    <citation type="submission" date="2024-09" db="EMBL/GenBank/DDBJ databases">
        <title>Rethinking Asexuality: The Enigmatic Case of Functional Sexual Genes in Lepraria (Stereocaulaceae).</title>
        <authorList>
            <person name="Doellman M."/>
            <person name="Sun Y."/>
            <person name="Barcenas-Pena A."/>
            <person name="Lumbsch H.T."/>
            <person name="Grewe F."/>
        </authorList>
    </citation>
    <scope>NUCLEOTIDE SEQUENCE [LARGE SCALE GENOMIC DNA]</scope>
    <source>
        <strain evidence="4 5">Mercado 3170</strain>
    </source>
</reference>
<dbReference type="Pfam" id="PF23394">
    <property type="entry name" value="DUF7102"/>
    <property type="match status" value="1"/>
</dbReference>
<organism evidence="4 5">
    <name type="scientific">Stereocaulon virgatum</name>
    <dbReference type="NCBI Taxonomy" id="373712"/>
    <lineage>
        <taxon>Eukaryota</taxon>
        <taxon>Fungi</taxon>
        <taxon>Dikarya</taxon>
        <taxon>Ascomycota</taxon>
        <taxon>Pezizomycotina</taxon>
        <taxon>Lecanoromycetes</taxon>
        <taxon>OSLEUM clade</taxon>
        <taxon>Lecanoromycetidae</taxon>
        <taxon>Lecanorales</taxon>
        <taxon>Lecanorineae</taxon>
        <taxon>Stereocaulaceae</taxon>
        <taxon>Stereocaulon</taxon>
    </lineage>
</organism>
<dbReference type="Pfam" id="PF23395">
    <property type="entry name" value="SAM_6"/>
    <property type="match status" value="1"/>
</dbReference>
<dbReference type="InterPro" id="IPR055528">
    <property type="entry name" value="DUF7102"/>
</dbReference>
<name>A0ABR4ALM5_9LECA</name>
<proteinExistence type="predicted"/>
<feature type="domain" description="SAM-like" evidence="3">
    <location>
        <begin position="888"/>
        <end position="965"/>
    </location>
</feature>
<protein>
    <submittedName>
        <fullName evidence="4">Uncharacterized protein</fullName>
    </submittedName>
</protein>
<dbReference type="Proteomes" id="UP001590950">
    <property type="component" value="Unassembled WGS sequence"/>
</dbReference>
<feature type="region of interest" description="Disordered" evidence="1">
    <location>
        <begin position="697"/>
        <end position="717"/>
    </location>
</feature>
<feature type="compositionally biased region" description="Low complexity" evidence="1">
    <location>
        <begin position="704"/>
        <end position="714"/>
    </location>
</feature>
<dbReference type="InterPro" id="IPR057559">
    <property type="entry name" value="SAM_6"/>
</dbReference>
<dbReference type="EMBL" id="JBEFKJ010000009">
    <property type="protein sequence ID" value="KAL2044333.1"/>
    <property type="molecule type" value="Genomic_DNA"/>
</dbReference>
<feature type="domain" description="DUF7102" evidence="2">
    <location>
        <begin position="717"/>
        <end position="880"/>
    </location>
</feature>
<keyword evidence="5" id="KW-1185">Reference proteome</keyword>
<evidence type="ECO:0000313" key="4">
    <source>
        <dbReference type="EMBL" id="KAL2044333.1"/>
    </source>
</evidence>
<comment type="caution">
    <text evidence="4">The sequence shown here is derived from an EMBL/GenBank/DDBJ whole genome shotgun (WGS) entry which is preliminary data.</text>
</comment>
<sequence>MSQEAEPSIIDYARFYGLIRNHLEPHPLQALAARDSFPSIEPESHSRLSEIDFANFQIPEERLTVSAGAASLLSCIKALVTEIPQRQEDGVEIHRLQYMKHELPLLRSVHELDMLNFAPQVVTDLKHEFLPLETVDEEADEGLTWPSKCHDLPDQYARRSASEKLQVSSDAFAFLKEILAFHRESGIRENFEHDDLYYKKGIKVDLLSPPLLPLSPSLQPFVPSSETGHLDLLSDRTSPSRQEICDVERIIFDSDATILPMKQLDDSSQCSDQMLLDSESIGDIYSPLRGIKNSPSSPPPLRAPLKDRKIEVPLSPAKSERLPLWRRKSVTFSEALPELIPDLPLPIPKPEATSSSDTDTFFENAVASIGVKAEREIEQEQLQEEDTTLRVTVPIMDFSLPIAPWRASTTTATSHGADDMYKETLKEIKARHFSNDSFKKHFWPINGKAERELRWAPFPAALGRVDTQESFLDDGSLAMYLARPDRLNIDILTWKPDGLRILDELAEMDEEELQEGTFPEDKDFESLVRKRKLELEENTSISPPSNRAPKATSSAIAIERYKEEGAVGGLPARQYKIQATTGRENPGSTFADSLSAMGALDDFLNVRKGIIEKPKLKADHHFPSVPSTKQPIPVPADTFKPSSKSEVNILPSPVITPPIIPCPFVVSASFLSNRSLARNIRTLFPSAEFIERDYDLYKPPQQRPPSKSYASAPSPKDRNLARQIQNLVPSANYIERDFNLYLASQQRPPSKPSTAPQVLSTMADEADIILSPSTSLVWTTLQKIKQRSLPGQVARSAVRERILTTSPRYERLLILISQDRYTSDLAGSISELDANDCEALIELTSFCANLQHEVTTTFIAGSEDDLAKWIVAMMVKYGVTEQEEIKLLQDETQWEVFLRRAGMNAFAAQAILGKLKAPSGGEGGVVDGVDFGLTAFVKMSLEERLVRFETLLGGRRVLKRVSNVLDARW</sequence>
<gene>
    <name evidence="4" type="ORF">N7G274_003038</name>
</gene>
<evidence type="ECO:0000256" key="1">
    <source>
        <dbReference type="SAM" id="MobiDB-lite"/>
    </source>
</evidence>